<feature type="transmembrane region" description="Helical" evidence="1">
    <location>
        <begin position="77"/>
        <end position="96"/>
    </location>
</feature>
<evidence type="ECO:0000313" key="2">
    <source>
        <dbReference type="EMBL" id="MXU96219.1"/>
    </source>
</evidence>
<reference evidence="2" key="1">
    <citation type="submission" date="2019-12" db="EMBL/GenBank/DDBJ databases">
        <title>An insight into the sialome of adult female Ixodes ricinus ticks feeding for 6 days.</title>
        <authorList>
            <person name="Perner J."/>
            <person name="Ribeiro J.M.C."/>
        </authorList>
    </citation>
    <scope>NUCLEOTIDE SEQUENCE</scope>
    <source>
        <strain evidence="2">Semi-engorged</strain>
        <tissue evidence="2">Salivary glands</tissue>
    </source>
</reference>
<sequence>MFLFLLFIRVFIIFICLFILEYMCRNLSDVLSIQRKWLLLDFVTCASNAQDFHTYTENRSFCFAVFLSICDAFTHNLRNMFLFPVIFSVFCFVFLFKRAAHYLLTILLVVSSHVFTCPIAGGRHESVIVALQWPKLVSRAISSGFPAIKKLVSSNGRLSSRLDKKAYILYFTAVTLPITPRRRVRLELEAQPANTKRIYTLAAQRLQNR</sequence>
<proteinExistence type="predicted"/>
<accession>A0A6B0V2H8</accession>
<evidence type="ECO:0000256" key="1">
    <source>
        <dbReference type="SAM" id="Phobius"/>
    </source>
</evidence>
<name>A0A6B0V2H8_IXORI</name>
<keyword evidence="1" id="KW-0472">Membrane</keyword>
<protein>
    <submittedName>
        <fullName evidence="2">Uncharacterized protein</fullName>
    </submittedName>
</protein>
<organism evidence="2">
    <name type="scientific">Ixodes ricinus</name>
    <name type="common">Common tick</name>
    <name type="synonym">Acarus ricinus</name>
    <dbReference type="NCBI Taxonomy" id="34613"/>
    <lineage>
        <taxon>Eukaryota</taxon>
        <taxon>Metazoa</taxon>
        <taxon>Ecdysozoa</taxon>
        <taxon>Arthropoda</taxon>
        <taxon>Chelicerata</taxon>
        <taxon>Arachnida</taxon>
        <taxon>Acari</taxon>
        <taxon>Parasitiformes</taxon>
        <taxon>Ixodida</taxon>
        <taxon>Ixodoidea</taxon>
        <taxon>Ixodidae</taxon>
        <taxon>Ixodinae</taxon>
        <taxon>Ixodes</taxon>
    </lineage>
</organism>
<keyword evidence="1" id="KW-0812">Transmembrane</keyword>
<dbReference type="AlphaFoldDB" id="A0A6B0V2H8"/>
<feature type="transmembrane region" description="Helical" evidence="1">
    <location>
        <begin position="6"/>
        <end position="24"/>
    </location>
</feature>
<keyword evidence="1" id="KW-1133">Transmembrane helix</keyword>
<dbReference type="EMBL" id="GIFC01014136">
    <property type="protein sequence ID" value="MXU96219.1"/>
    <property type="molecule type" value="Transcribed_RNA"/>
</dbReference>